<gene>
    <name evidence="1" type="ORF">GCM10007940_07060</name>
</gene>
<evidence type="ECO:0000313" key="1">
    <source>
        <dbReference type="EMBL" id="GLR16091.1"/>
    </source>
</evidence>
<dbReference type="Pfam" id="PF01963">
    <property type="entry name" value="TraB_PrgY_gumN"/>
    <property type="match status" value="1"/>
</dbReference>
<reference evidence="1" key="2">
    <citation type="submission" date="2023-01" db="EMBL/GenBank/DDBJ databases">
        <title>Draft genome sequence of Portibacter lacus strain NBRC 108769.</title>
        <authorList>
            <person name="Sun Q."/>
            <person name="Mori K."/>
        </authorList>
    </citation>
    <scope>NUCLEOTIDE SEQUENCE</scope>
    <source>
        <strain evidence="1">NBRC 108769</strain>
    </source>
</reference>
<dbReference type="RefSeq" id="WP_235294734.1">
    <property type="nucleotide sequence ID" value="NZ_BSOH01000003.1"/>
</dbReference>
<name>A0AA37WC47_9BACT</name>
<reference evidence="1" key="1">
    <citation type="journal article" date="2014" name="Int. J. Syst. Evol. Microbiol.">
        <title>Complete genome sequence of Corynebacterium casei LMG S-19264T (=DSM 44701T), isolated from a smear-ripened cheese.</title>
        <authorList>
            <consortium name="US DOE Joint Genome Institute (JGI-PGF)"/>
            <person name="Walter F."/>
            <person name="Albersmeier A."/>
            <person name="Kalinowski J."/>
            <person name="Ruckert C."/>
        </authorList>
    </citation>
    <scope>NUCLEOTIDE SEQUENCE</scope>
    <source>
        <strain evidence="1">NBRC 108769</strain>
    </source>
</reference>
<protein>
    <submittedName>
        <fullName evidence="1">Lipoprotein</fullName>
    </submittedName>
</protein>
<dbReference type="CDD" id="cd14789">
    <property type="entry name" value="Tiki"/>
    <property type="match status" value="1"/>
</dbReference>
<comment type="caution">
    <text evidence="1">The sequence shown here is derived from an EMBL/GenBank/DDBJ whole genome shotgun (WGS) entry which is preliminary data.</text>
</comment>
<dbReference type="PANTHER" id="PTHR40590:SF1">
    <property type="entry name" value="CYTOPLASMIC PROTEIN"/>
    <property type="match status" value="1"/>
</dbReference>
<proteinExistence type="predicted"/>
<dbReference type="InterPro" id="IPR047111">
    <property type="entry name" value="YbaP-like"/>
</dbReference>
<dbReference type="InterPro" id="IPR002816">
    <property type="entry name" value="TraB/PrgY/GumN_fam"/>
</dbReference>
<dbReference type="Proteomes" id="UP001156666">
    <property type="component" value="Unassembled WGS sequence"/>
</dbReference>
<accession>A0AA37WC47</accession>
<keyword evidence="2" id="KW-1185">Reference proteome</keyword>
<dbReference type="PANTHER" id="PTHR40590">
    <property type="entry name" value="CYTOPLASMIC PROTEIN-RELATED"/>
    <property type="match status" value="1"/>
</dbReference>
<keyword evidence="1" id="KW-0449">Lipoprotein</keyword>
<dbReference type="AlphaFoldDB" id="A0AA37WC47"/>
<evidence type="ECO:0000313" key="2">
    <source>
        <dbReference type="Proteomes" id="UP001156666"/>
    </source>
</evidence>
<sequence length="287" mass="32953">MKNIFKIIFLFAVLIGVTKLSAQDEKIENSTLWKIEGNGLTEASYLLGTIHVMCESDFVMKDKVVNALKETSNLVLEIDFSDPEEIQALQKTLMGDQPLSEIYSEDQIEKLDQLLKKTMNAGIESFDQFSIMAVYSMILQKSISCPSVKMWEFELIALANTHEKEIKGLEKIERQAEFFNNAFPPDEMLEQLLIMDEYSDVFDLMVSTYNSEKITELGTVISDPRFMNKNAEYWMLEYRNKNWLEKMPEMMKEESNLFAVGSAHLIGEFGLIPNLRALGYNVTPVFN</sequence>
<dbReference type="EMBL" id="BSOH01000003">
    <property type="protein sequence ID" value="GLR16091.1"/>
    <property type="molecule type" value="Genomic_DNA"/>
</dbReference>
<organism evidence="1 2">
    <name type="scientific">Portibacter lacus</name>
    <dbReference type="NCBI Taxonomy" id="1099794"/>
    <lineage>
        <taxon>Bacteria</taxon>
        <taxon>Pseudomonadati</taxon>
        <taxon>Bacteroidota</taxon>
        <taxon>Saprospiria</taxon>
        <taxon>Saprospirales</taxon>
        <taxon>Haliscomenobacteraceae</taxon>
        <taxon>Portibacter</taxon>
    </lineage>
</organism>